<comment type="similarity">
    <text evidence="1">Belongs to the mycobacterial PPE family.</text>
</comment>
<dbReference type="Pfam" id="PF00823">
    <property type="entry name" value="PPE"/>
    <property type="match status" value="1"/>
</dbReference>
<evidence type="ECO:0000256" key="2">
    <source>
        <dbReference type="SAM" id="MobiDB-lite"/>
    </source>
</evidence>
<dbReference type="OrthoDB" id="3695206at2"/>
<protein>
    <submittedName>
        <fullName evidence="4">PPE family protein</fullName>
    </submittedName>
</protein>
<dbReference type="RefSeq" id="WP_091450190.1">
    <property type="nucleotide sequence ID" value="NZ_FMZZ01000005.1"/>
</dbReference>
<feature type="compositionally biased region" description="Polar residues" evidence="2">
    <location>
        <begin position="104"/>
        <end position="113"/>
    </location>
</feature>
<gene>
    <name evidence="4" type="ORF">SAMN05216174_105132</name>
</gene>
<feature type="compositionally biased region" description="Polar residues" evidence="2">
    <location>
        <begin position="191"/>
        <end position="200"/>
    </location>
</feature>
<organism evidence="4 5">
    <name type="scientific">Actinokineospora iranica</name>
    <dbReference type="NCBI Taxonomy" id="1271860"/>
    <lineage>
        <taxon>Bacteria</taxon>
        <taxon>Bacillati</taxon>
        <taxon>Actinomycetota</taxon>
        <taxon>Actinomycetes</taxon>
        <taxon>Pseudonocardiales</taxon>
        <taxon>Pseudonocardiaceae</taxon>
        <taxon>Actinokineospora</taxon>
    </lineage>
</organism>
<feature type="compositionally biased region" description="Gly residues" evidence="2">
    <location>
        <begin position="215"/>
        <end position="234"/>
    </location>
</feature>
<keyword evidence="5" id="KW-1185">Reference proteome</keyword>
<dbReference type="Proteomes" id="UP000199501">
    <property type="component" value="Unassembled WGS sequence"/>
</dbReference>
<dbReference type="EMBL" id="FMZZ01000005">
    <property type="protein sequence ID" value="SDC88272.1"/>
    <property type="molecule type" value="Genomic_DNA"/>
</dbReference>
<sequence length="431" mass="42004">MAGDSGLADLRFEGYSMGALADQLDKLRQGPGSESLFQAVQALTQIADGLAETDRVLREQLAAIGVSWEGTAGEGGQEATKNSSIYAADAVPTVEQSADGVNEQGDTFSSTRNGAPDGKQLRGPTELNGFDRFAGALGHTTDNAQQVRQTQQAHQQAVAAMNGYSQGSQAALGSYQSLPVPPGLNLVATPVPTTGTTSVQGFSSGGGSFRPSGAPGPGGGGGYAPPPGGGGSGDFSGVNPNNPGNPGGPGGNPGGSGGSGGPGGGGNSTPNLPGRSSGVGPITPGLPGMPGGGNNFAGLRPGFSGALMGDIAAAAGIAGAGGAGAAAGASAEKDRLIRGAKNAEAAEGRAARGLNAAADVPEEQARAARNAERLAGGKAGRPAASLMQPAAAGAGAPGEDDEEHVRKYGIDSDDVFGDDRLVVSPVLGEDD</sequence>
<dbReference type="SUPFAM" id="SSF140459">
    <property type="entry name" value="PE/PPE dimer-like"/>
    <property type="match status" value="1"/>
</dbReference>
<feature type="compositionally biased region" description="Basic and acidic residues" evidence="2">
    <location>
        <begin position="363"/>
        <end position="372"/>
    </location>
</feature>
<name>A0A1G6Q722_9PSEU</name>
<evidence type="ECO:0000313" key="4">
    <source>
        <dbReference type="EMBL" id="SDC88272.1"/>
    </source>
</evidence>
<feature type="region of interest" description="Disordered" evidence="2">
    <location>
        <begin position="346"/>
        <end position="403"/>
    </location>
</feature>
<feature type="compositionally biased region" description="Low complexity" evidence="2">
    <location>
        <begin position="268"/>
        <end position="286"/>
    </location>
</feature>
<dbReference type="AlphaFoldDB" id="A0A1G6Q722"/>
<feature type="compositionally biased region" description="Low complexity" evidence="2">
    <location>
        <begin position="235"/>
        <end position="244"/>
    </location>
</feature>
<reference evidence="5" key="1">
    <citation type="submission" date="2016-10" db="EMBL/GenBank/DDBJ databases">
        <authorList>
            <person name="Varghese N."/>
            <person name="Submissions S."/>
        </authorList>
    </citation>
    <scope>NUCLEOTIDE SEQUENCE [LARGE SCALE GENOMIC DNA]</scope>
    <source>
        <strain evidence="5">IBRC-M 10403</strain>
    </source>
</reference>
<feature type="region of interest" description="Disordered" evidence="2">
    <location>
        <begin position="189"/>
        <end position="294"/>
    </location>
</feature>
<evidence type="ECO:0000259" key="3">
    <source>
        <dbReference type="Pfam" id="PF00823"/>
    </source>
</evidence>
<dbReference type="Gene3D" id="1.20.1260.20">
    <property type="entry name" value="PPE superfamily"/>
    <property type="match status" value="1"/>
</dbReference>
<dbReference type="InterPro" id="IPR000030">
    <property type="entry name" value="PPE_dom"/>
</dbReference>
<dbReference type="InterPro" id="IPR038332">
    <property type="entry name" value="PPE_sf"/>
</dbReference>
<feature type="domain" description="PPE" evidence="3">
    <location>
        <begin position="27"/>
        <end position="173"/>
    </location>
</feature>
<evidence type="ECO:0000256" key="1">
    <source>
        <dbReference type="ARBA" id="ARBA00010652"/>
    </source>
</evidence>
<evidence type="ECO:0000313" key="5">
    <source>
        <dbReference type="Proteomes" id="UP000199501"/>
    </source>
</evidence>
<dbReference type="STRING" id="1271860.SAMN05216174_105132"/>
<feature type="region of interest" description="Disordered" evidence="2">
    <location>
        <begin position="96"/>
        <end position="126"/>
    </location>
</feature>
<accession>A0A1G6Q722</accession>
<feature type="compositionally biased region" description="Gly residues" evidence="2">
    <location>
        <begin position="245"/>
        <end position="267"/>
    </location>
</feature>
<proteinExistence type="inferred from homology"/>